<reference evidence="10 11" key="1">
    <citation type="journal article" date="2015" name="Nature">
        <title>rRNA introns, odd ribosomes, and small enigmatic genomes across a large radiation of phyla.</title>
        <authorList>
            <person name="Brown C.T."/>
            <person name="Hug L.A."/>
            <person name="Thomas B.C."/>
            <person name="Sharon I."/>
            <person name="Castelle C.J."/>
            <person name="Singh A."/>
            <person name="Wilkins M.J."/>
            <person name="Williams K.H."/>
            <person name="Banfield J.F."/>
        </authorList>
    </citation>
    <scope>NUCLEOTIDE SEQUENCE [LARGE SCALE GENOMIC DNA]</scope>
</reference>
<feature type="transmembrane region" description="Helical" evidence="8">
    <location>
        <begin position="111"/>
        <end position="127"/>
    </location>
</feature>
<keyword evidence="3" id="KW-0328">Glycosyltransferase</keyword>
<dbReference type="Proteomes" id="UP000034380">
    <property type="component" value="Unassembled WGS sequence"/>
</dbReference>
<evidence type="ECO:0000256" key="8">
    <source>
        <dbReference type="SAM" id="Phobius"/>
    </source>
</evidence>
<dbReference type="PANTHER" id="PTHR33908:SF11">
    <property type="entry name" value="MEMBRANE PROTEIN"/>
    <property type="match status" value="1"/>
</dbReference>
<feature type="transmembrane region" description="Helical" evidence="8">
    <location>
        <begin position="9"/>
        <end position="28"/>
    </location>
</feature>
<proteinExistence type="predicted"/>
<dbReference type="InterPro" id="IPR038731">
    <property type="entry name" value="RgtA/B/C-like"/>
</dbReference>
<evidence type="ECO:0000256" key="6">
    <source>
        <dbReference type="ARBA" id="ARBA00022989"/>
    </source>
</evidence>
<dbReference type="GO" id="GO:0016763">
    <property type="term" value="F:pentosyltransferase activity"/>
    <property type="evidence" value="ECO:0007669"/>
    <property type="project" value="TreeGrafter"/>
</dbReference>
<evidence type="ECO:0000256" key="7">
    <source>
        <dbReference type="ARBA" id="ARBA00023136"/>
    </source>
</evidence>
<feature type="transmembrane region" description="Helical" evidence="8">
    <location>
        <begin position="330"/>
        <end position="349"/>
    </location>
</feature>
<feature type="domain" description="Glycosyltransferase RgtA/B/C/D-like" evidence="9">
    <location>
        <begin position="40"/>
        <end position="150"/>
    </location>
</feature>
<evidence type="ECO:0000256" key="1">
    <source>
        <dbReference type="ARBA" id="ARBA00004651"/>
    </source>
</evidence>
<evidence type="ECO:0000256" key="4">
    <source>
        <dbReference type="ARBA" id="ARBA00022679"/>
    </source>
</evidence>
<comment type="subcellular location">
    <subcellularLocation>
        <location evidence="1">Cell membrane</location>
        <topology evidence="1">Multi-pass membrane protein</topology>
    </subcellularLocation>
</comment>
<comment type="caution">
    <text evidence="10">The sequence shown here is derived from an EMBL/GenBank/DDBJ whole genome shotgun (WGS) entry which is preliminary data.</text>
</comment>
<accession>A0A0G0YW15</accession>
<feature type="transmembrane region" description="Helical" evidence="8">
    <location>
        <begin position="170"/>
        <end position="189"/>
    </location>
</feature>
<name>A0A0G0YW15_9BACT</name>
<evidence type="ECO:0000259" key="9">
    <source>
        <dbReference type="Pfam" id="PF13231"/>
    </source>
</evidence>
<dbReference type="Pfam" id="PF13231">
    <property type="entry name" value="PMT_2"/>
    <property type="match status" value="1"/>
</dbReference>
<evidence type="ECO:0000313" key="11">
    <source>
        <dbReference type="Proteomes" id="UP000034380"/>
    </source>
</evidence>
<dbReference type="EMBL" id="LCBQ01000005">
    <property type="protein sequence ID" value="KKS13881.1"/>
    <property type="molecule type" value="Genomic_DNA"/>
</dbReference>
<feature type="transmembrane region" description="Helical" evidence="8">
    <location>
        <begin position="263"/>
        <end position="282"/>
    </location>
</feature>
<feature type="transmembrane region" description="Helical" evidence="8">
    <location>
        <begin position="233"/>
        <end position="251"/>
    </location>
</feature>
<feature type="transmembrane region" description="Helical" evidence="8">
    <location>
        <begin position="40"/>
        <end position="56"/>
    </location>
</feature>
<feature type="transmembrane region" description="Helical" evidence="8">
    <location>
        <begin position="63"/>
        <end position="81"/>
    </location>
</feature>
<feature type="transmembrane region" description="Helical" evidence="8">
    <location>
        <begin position="133"/>
        <end position="150"/>
    </location>
</feature>
<organism evidence="10 11">
    <name type="scientific">Candidatus Yanofskybacteria bacterium GW2011_GWA1_41_6</name>
    <dbReference type="NCBI Taxonomy" id="1619020"/>
    <lineage>
        <taxon>Bacteria</taxon>
        <taxon>Candidatus Yanofskyibacteriota</taxon>
    </lineage>
</organism>
<keyword evidence="6 8" id="KW-1133">Transmembrane helix</keyword>
<protein>
    <recommendedName>
        <fullName evidence="9">Glycosyltransferase RgtA/B/C/D-like domain-containing protein</fullName>
    </recommendedName>
</protein>
<dbReference type="GO" id="GO:0009103">
    <property type="term" value="P:lipopolysaccharide biosynthetic process"/>
    <property type="evidence" value="ECO:0007669"/>
    <property type="project" value="UniProtKB-ARBA"/>
</dbReference>
<feature type="transmembrane region" description="Helical" evidence="8">
    <location>
        <begin position="87"/>
        <end position="104"/>
    </location>
</feature>
<evidence type="ECO:0000256" key="5">
    <source>
        <dbReference type="ARBA" id="ARBA00022692"/>
    </source>
</evidence>
<dbReference type="InterPro" id="IPR050297">
    <property type="entry name" value="LipidA_mod_glycosyltrf_83"/>
</dbReference>
<evidence type="ECO:0000256" key="2">
    <source>
        <dbReference type="ARBA" id="ARBA00022475"/>
    </source>
</evidence>
<evidence type="ECO:0000256" key="3">
    <source>
        <dbReference type="ARBA" id="ARBA00022676"/>
    </source>
</evidence>
<keyword evidence="4" id="KW-0808">Transferase</keyword>
<keyword evidence="2" id="KW-1003">Cell membrane</keyword>
<sequence>MLRSKKQELSIFLIIVGISAFFRLYQLAPTFPSGLDTSKIFPAIIGILTVAGLYILTKELFEWRLAAIASYLAAISFWHVSFSRMDSRAIIVPFILIYAFYFLWKGMKRGHMFDFIVAGVFGGLGFYTYAPYYVAPFIAIALFINYWWYLKKDFEHSKYEYAKTRLLQGFVLFALAAFVIALPIGIYFWQNQEEFFSMISNLFSVFSQNEPIKTLAVNIVKTLGMFNFSKSPVLPWPIGIFFMVGFINELIHWLKRKHGHFSTVHTLMFVWFFVILIPGFLYSEAPNALLTIGVLPMVMIFTARGIWWFFDKLSSWYKMNDPHSIHEAHAITALVMIVFLFSIGFMEYWRYFK</sequence>
<evidence type="ECO:0000313" key="10">
    <source>
        <dbReference type="EMBL" id="KKS13881.1"/>
    </source>
</evidence>
<dbReference type="AlphaFoldDB" id="A0A0G0YW15"/>
<dbReference type="GO" id="GO:0005886">
    <property type="term" value="C:plasma membrane"/>
    <property type="evidence" value="ECO:0007669"/>
    <property type="project" value="UniProtKB-SubCell"/>
</dbReference>
<keyword evidence="5 8" id="KW-0812">Transmembrane</keyword>
<keyword evidence="7 8" id="KW-0472">Membrane</keyword>
<feature type="transmembrane region" description="Helical" evidence="8">
    <location>
        <begin position="288"/>
        <end position="310"/>
    </location>
</feature>
<gene>
    <name evidence="10" type="ORF">UU70_C0005G0003</name>
</gene>
<dbReference type="PANTHER" id="PTHR33908">
    <property type="entry name" value="MANNOSYLTRANSFERASE YKCB-RELATED"/>
    <property type="match status" value="1"/>
</dbReference>